<reference evidence="3 4" key="1">
    <citation type="journal article" date="2006" name="Syst. Appl. Microbiol.">
        <title>Anoxybacillus amylolyticus sp. nov., a thermophilic amylase producing bacterium isolated from Mount Rittmann (Antarctica).</title>
        <authorList>
            <person name="Poli A."/>
            <person name="Esposito E."/>
            <person name="Lama L."/>
            <person name="Orlando P."/>
            <person name="Nicolaus G."/>
            <person name="de Appolonia F."/>
            <person name="Gambacorta A."/>
            <person name="Nicolaus B."/>
        </authorList>
    </citation>
    <scope>NUCLEOTIDE SEQUENCE [LARGE SCALE GENOMIC DNA]</scope>
    <source>
        <strain evidence="3 4">DSM 15939</strain>
    </source>
</reference>
<dbReference type="Proteomes" id="UP000076865">
    <property type="component" value="Chromosome"/>
</dbReference>
<keyword evidence="2" id="KW-0456">Lyase</keyword>
<proteinExistence type="predicted"/>
<accession>A0A160F1K2</accession>
<dbReference type="Pfam" id="PF01903">
    <property type="entry name" value="CbiX"/>
    <property type="match status" value="2"/>
</dbReference>
<dbReference type="GO" id="GO:0016829">
    <property type="term" value="F:lyase activity"/>
    <property type="evidence" value="ECO:0007669"/>
    <property type="project" value="UniProtKB-KW"/>
</dbReference>
<dbReference type="AlphaFoldDB" id="A0A160F1K2"/>
<keyword evidence="4" id="KW-1185">Reference proteome</keyword>
<dbReference type="EMBL" id="CP015438">
    <property type="protein sequence ID" value="ANB60018.1"/>
    <property type="molecule type" value="Genomic_DNA"/>
</dbReference>
<evidence type="ECO:0000313" key="3">
    <source>
        <dbReference type="EMBL" id="ANB60018.1"/>
    </source>
</evidence>
<dbReference type="PATRIC" id="fig|294699.3.peg.834"/>
<dbReference type="RefSeq" id="WP_066323025.1">
    <property type="nucleotide sequence ID" value="NZ_CP015438.1"/>
</dbReference>
<dbReference type="Gene3D" id="3.40.50.1400">
    <property type="match status" value="2"/>
</dbReference>
<gene>
    <name evidence="3" type="ORF">GFC30_827</name>
</gene>
<dbReference type="OrthoDB" id="9797895at2"/>
<evidence type="ECO:0000256" key="2">
    <source>
        <dbReference type="ARBA" id="ARBA00023239"/>
    </source>
</evidence>
<protein>
    <submittedName>
        <fullName evidence="3">CbiX family protein</fullName>
    </submittedName>
</protein>
<dbReference type="CDD" id="cd03416">
    <property type="entry name" value="CbiX_SirB_N"/>
    <property type="match status" value="1"/>
</dbReference>
<dbReference type="CDD" id="cd03414">
    <property type="entry name" value="CbiX_SirB_C"/>
    <property type="match status" value="1"/>
</dbReference>
<evidence type="ECO:0000256" key="1">
    <source>
        <dbReference type="ARBA" id="ARBA00022723"/>
    </source>
</evidence>
<dbReference type="InterPro" id="IPR002762">
    <property type="entry name" value="CbiX-like"/>
</dbReference>
<organism evidence="3 4">
    <name type="scientific">Anoxybacteroides amylolyticum</name>
    <dbReference type="NCBI Taxonomy" id="294699"/>
    <lineage>
        <taxon>Bacteria</taxon>
        <taxon>Bacillati</taxon>
        <taxon>Bacillota</taxon>
        <taxon>Bacilli</taxon>
        <taxon>Bacillales</taxon>
        <taxon>Anoxybacillaceae</taxon>
        <taxon>Anoxybacteroides</taxon>
    </lineage>
</organism>
<dbReference type="PANTHER" id="PTHR33542">
    <property type="entry name" value="SIROHYDROCHLORIN FERROCHELATASE, CHLOROPLASTIC"/>
    <property type="match status" value="1"/>
</dbReference>
<name>A0A160F1K2_9BACL</name>
<dbReference type="GO" id="GO:0046872">
    <property type="term" value="F:metal ion binding"/>
    <property type="evidence" value="ECO:0007669"/>
    <property type="project" value="UniProtKB-KW"/>
</dbReference>
<dbReference type="KEGG" id="aamy:GFC30_827"/>
<dbReference type="InterPro" id="IPR050963">
    <property type="entry name" value="Sirohydro_Cobaltochel/CbiX"/>
</dbReference>
<dbReference type="PANTHER" id="PTHR33542:SF3">
    <property type="entry name" value="SIROHYDROCHLORIN FERROCHELATASE, CHLOROPLASTIC"/>
    <property type="match status" value="1"/>
</dbReference>
<keyword evidence="1" id="KW-0479">Metal-binding</keyword>
<sequence length="246" mass="27745">MQAILYICHGSRVAKAREEAALFIERCKQKTACPIQEIAFLEHGEPTIETSIDRCVQKGATSIIIIPILLLAAGHAKQDIPAAIQRAKQRHPYLTFSVSEPFGVHDNMINIIIERILEQAIPINERSVVLLVGRGSSDVDTKQDMEAIARKLQQRNISAVEVCFLASAKPSITDSLQQLNHSSYETIFIVPYLLFTGVLMKKIEAMMQMLPQTSKRWILCHYLGYHPLLEELVREKITQQLSLQKS</sequence>
<dbReference type="SUPFAM" id="SSF53800">
    <property type="entry name" value="Chelatase"/>
    <property type="match status" value="1"/>
</dbReference>
<evidence type="ECO:0000313" key="4">
    <source>
        <dbReference type="Proteomes" id="UP000076865"/>
    </source>
</evidence>